<organism evidence="1">
    <name type="scientific">Arundo donax</name>
    <name type="common">Giant reed</name>
    <name type="synonym">Donax arundinaceus</name>
    <dbReference type="NCBI Taxonomy" id="35708"/>
    <lineage>
        <taxon>Eukaryota</taxon>
        <taxon>Viridiplantae</taxon>
        <taxon>Streptophyta</taxon>
        <taxon>Embryophyta</taxon>
        <taxon>Tracheophyta</taxon>
        <taxon>Spermatophyta</taxon>
        <taxon>Magnoliopsida</taxon>
        <taxon>Liliopsida</taxon>
        <taxon>Poales</taxon>
        <taxon>Poaceae</taxon>
        <taxon>PACMAD clade</taxon>
        <taxon>Arundinoideae</taxon>
        <taxon>Arundineae</taxon>
        <taxon>Arundo</taxon>
    </lineage>
</organism>
<proteinExistence type="predicted"/>
<dbReference type="EMBL" id="GBRH01237749">
    <property type="protein sequence ID" value="JAD60146.1"/>
    <property type="molecule type" value="Transcribed_RNA"/>
</dbReference>
<accession>A0A0A9BA12</accession>
<reference evidence="1" key="2">
    <citation type="journal article" date="2015" name="Data Brief">
        <title>Shoot transcriptome of the giant reed, Arundo donax.</title>
        <authorList>
            <person name="Barrero R.A."/>
            <person name="Guerrero F.D."/>
            <person name="Moolhuijzen P."/>
            <person name="Goolsby J.A."/>
            <person name="Tidwell J."/>
            <person name="Bellgard S.E."/>
            <person name="Bellgard M.I."/>
        </authorList>
    </citation>
    <scope>NUCLEOTIDE SEQUENCE</scope>
    <source>
        <tissue evidence="1">Shoot tissue taken approximately 20 cm above the soil surface</tissue>
    </source>
</reference>
<reference evidence="1" key="1">
    <citation type="submission" date="2014-09" db="EMBL/GenBank/DDBJ databases">
        <authorList>
            <person name="Magalhaes I.L.F."/>
            <person name="Oliveira U."/>
            <person name="Santos F.R."/>
            <person name="Vidigal T.H.D.A."/>
            <person name="Brescovit A.D."/>
            <person name="Santos A.J."/>
        </authorList>
    </citation>
    <scope>NUCLEOTIDE SEQUENCE</scope>
    <source>
        <tissue evidence="1">Shoot tissue taken approximately 20 cm above the soil surface</tissue>
    </source>
</reference>
<dbReference type="AlphaFoldDB" id="A0A0A9BA12"/>
<evidence type="ECO:0000313" key="1">
    <source>
        <dbReference type="EMBL" id="JAD60146.1"/>
    </source>
</evidence>
<sequence>MLICLKSLKNSQLIPRGGYLRK</sequence>
<protein>
    <submittedName>
        <fullName evidence="1">Uncharacterized protein</fullName>
    </submittedName>
</protein>
<name>A0A0A9BA12_ARUDO</name>